<organism evidence="4 5">
    <name type="scientific">Bos indicus x Bos taurus</name>
    <name type="common">Hybrid cattle</name>
    <dbReference type="NCBI Taxonomy" id="30522"/>
    <lineage>
        <taxon>Eukaryota</taxon>
        <taxon>Metazoa</taxon>
        <taxon>Chordata</taxon>
        <taxon>Craniata</taxon>
        <taxon>Vertebrata</taxon>
        <taxon>Euteleostomi</taxon>
        <taxon>Mammalia</taxon>
        <taxon>Eutheria</taxon>
        <taxon>Laurasiatheria</taxon>
        <taxon>Artiodactyla</taxon>
        <taxon>Ruminantia</taxon>
        <taxon>Pecora</taxon>
        <taxon>Bovidae</taxon>
        <taxon>Bovinae</taxon>
        <taxon>Bos</taxon>
    </lineage>
</organism>
<dbReference type="PANTHER" id="PTHR12610">
    <property type="entry name" value="SINGLE STRANDED DNA BINDING PROTEIN"/>
    <property type="match status" value="1"/>
</dbReference>
<dbReference type="STRING" id="30522.A0A4W2EZP7"/>
<feature type="compositionally biased region" description="Polar residues" evidence="3">
    <location>
        <begin position="424"/>
        <end position="439"/>
    </location>
</feature>
<sequence length="439" mass="45894">MRHLACPTEAFSELKQLSGEAGLTNGYCCLEGCVHARVGIALPFWWWWWWSWFSCSVTSDSATPWTVATRLLCLWGLVMRKHRLRELISYPLSDSSGKVLVFCVDGGGVFGGHGWRRWRGLGVRTPVCLHGCSLLLSTLLSPQSAAAAPSPVLGNIPPNDGMPGGPIPPGFFQGPPGSQPSPHAQPPPHNPSSMMGPHSQPFMSPRYAGGPRPPIRMGNQPPGGVPGTQPLLPNSMDPTRQQGHPNMGGSMQRMNPPRGMGPMGPGPQNYGSGMRPPPNSLGPAMPGINMGPGAGRPWPNPNSANSIPYSSSSPGTYVGPPGGGGPPGTPIMPSPADSTNSSDNIYTMINPVPPGGSRSNFPMGPGSDGPMGGMGGMEPHHMNGSLGSGDMDGLPKNSPNNISGISNPPGTPRDDGELGGNFLHSFQNDNYSPSMTMSV</sequence>
<feature type="compositionally biased region" description="Low complexity" evidence="3">
    <location>
        <begin position="301"/>
        <end position="319"/>
    </location>
</feature>
<feature type="compositionally biased region" description="Low complexity" evidence="3">
    <location>
        <begin position="397"/>
        <end position="408"/>
    </location>
</feature>
<feature type="region of interest" description="Disordered" evidence="3">
    <location>
        <begin position="147"/>
        <end position="439"/>
    </location>
</feature>
<dbReference type="Proteomes" id="UP000314981">
    <property type="component" value="Chromosome 3"/>
</dbReference>
<gene>
    <name evidence="4" type="primary">SSBP3</name>
</gene>
<dbReference type="AlphaFoldDB" id="A0A4W2EZP7"/>
<proteinExistence type="predicted"/>
<evidence type="ECO:0000256" key="2">
    <source>
        <dbReference type="ARBA" id="ARBA00023242"/>
    </source>
</evidence>
<evidence type="ECO:0000313" key="5">
    <source>
        <dbReference type="Proteomes" id="UP000314981"/>
    </source>
</evidence>
<dbReference type="Ensembl" id="ENSBIXT00000040480.1">
    <property type="protein sequence ID" value="ENSBIXP00000042554.1"/>
    <property type="gene ID" value="ENSBIXG00000005595.1"/>
</dbReference>
<dbReference type="PANTHER" id="PTHR12610:SF22">
    <property type="entry name" value="SINGLE-STRANDED DNA-BINDING PROTEIN 3"/>
    <property type="match status" value="1"/>
</dbReference>
<feature type="compositionally biased region" description="Pro residues" evidence="3">
    <location>
        <begin position="177"/>
        <end position="190"/>
    </location>
</feature>
<feature type="compositionally biased region" description="Pro residues" evidence="3">
    <location>
        <begin position="323"/>
        <end position="333"/>
    </location>
</feature>
<name>A0A4W2EZP7_BOBOX</name>
<dbReference type="GO" id="GO:0005634">
    <property type="term" value="C:nucleus"/>
    <property type="evidence" value="ECO:0007669"/>
    <property type="project" value="UniProtKB-SubCell"/>
</dbReference>
<feature type="compositionally biased region" description="Low complexity" evidence="3">
    <location>
        <begin position="147"/>
        <end position="161"/>
    </location>
</feature>
<dbReference type="GO" id="GO:0045944">
    <property type="term" value="P:positive regulation of transcription by RNA polymerase II"/>
    <property type="evidence" value="ECO:0007669"/>
    <property type="project" value="TreeGrafter"/>
</dbReference>
<feature type="compositionally biased region" description="Gly residues" evidence="3">
    <location>
        <begin position="366"/>
        <end position="376"/>
    </location>
</feature>
<reference evidence="4 5" key="1">
    <citation type="submission" date="2018-11" db="EMBL/GenBank/DDBJ databases">
        <title>Haplotype-resolved cattle genomes.</title>
        <authorList>
            <person name="Low W.Y."/>
            <person name="Tearle R."/>
            <person name="Bickhart D.M."/>
            <person name="Rosen B.D."/>
            <person name="Koren S."/>
            <person name="Rhie A."/>
            <person name="Hiendleder S."/>
            <person name="Phillippy A.M."/>
            <person name="Smith T.P.L."/>
            <person name="Williams J.L."/>
        </authorList>
    </citation>
    <scope>NUCLEOTIDE SEQUENCE [LARGE SCALE GENOMIC DNA]</scope>
</reference>
<reference evidence="4" key="3">
    <citation type="submission" date="2025-09" db="UniProtKB">
        <authorList>
            <consortium name="Ensembl"/>
        </authorList>
    </citation>
    <scope>IDENTIFICATION</scope>
</reference>
<feature type="compositionally biased region" description="Polar residues" evidence="3">
    <location>
        <begin position="336"/>
        <end position="347"/>
    </location>
</feature>
<evidence type="ECO:0000256" key="1">
    <source>
        <dbReference type="ARBA" id="ARBA00004123"/>
    </source>
</evidence>
<reference evidence="4" key="2">
    <citation type="submission" date="2025-08" db="UniProtKB">
        <authorList>
            <consortium name="Ensembl"/>
        </authorList>
    </citation>
    <scope>IDENTIFICATION</scope>
</reference>
<evidence type="ECO:0000313" key="4">
    <source>
        <dbReference type="Ensembl" id="ENSBIXP00000042554.1"/>
    </source>
</evidence>
<comment type="subcellular location">
    <subcellularLocation>
        <location evidence="1">Nucleus</location>
    </subcellularLocation>
</comment>
<feature type="compositionally biased region" description="Low complexity" evidence="3">
    <location>
        <begin position="251"/>
        <end position="260"/>
    </location>
</feature>
<protein>
    <submittedName>
        <fullName evidence="4">Single stranded DNA binding protein 3</fullName>
    </submittedName>
</protein>
<keyword evidence="2" id="KW-0539">Nucleus</keyword>
<keyword evidence="5" id="KW-1185">Reference proteome</keyword>
<evidence type="ECO:0000256" key="3">
    <source>
        <dbReference type="SAM" id="MobiDB-lite"/>
    </source>
</evidence>
<accession>A0A4W2EZP7</accession>
<dbReference type="Pfam" id="PF04503">
    <property type="entry name" value="SSDP"/>
    <property type="match status" value="1"/>
</dbReference>